<dbReference type="Pfam" id="PF04787">
    <property type="entry name" value="Pox_H7"/>
    <property type="match status" value="1"/>
</dbReference>
<evidence type="ECO:0000313" key="6">
    <source>
        <dbReference type="Proteomes" id="UP000107385"/>
    </source>
</evidence>
<keyword evidence="2" id="KW-0812">Transmembrane</keyword>
<evidence type="ECO:0000256" key="3">
    <source>
        <dbReference type="ARBA" id="ARBA00022989"/>
    </source>
</evidence>
<dbReference type="RefSeq" id="YP_009112802.1">
    <property type="nucleotide sequence ID" value="NC_025963.1"/>
</dbReference>
<evidence type="ECO:0000256" key="1">
    <source>
        <dbReference type="ARBA" id="ARBA00004167"/>
    </source>
</evidence>
<protein>
    <submittedName>
        <fullName evidence="5">Uncharacterized protein</fullName>
    </submittedName>
</protein>
<evidence type="ECO:0000256" key="4">
    <source>
        <dbReference type="ARBA" id="ARBA00023136"/>
    </source>
</evidence>
<name>A0A0A7M9Z1_9POXV</name>
<proteinExistence type="predicted"/>
<comment type="subcellular location">
    <subcellularLocation>
        <location evidence="1">Membrane</location>
        <topology evidence="1">Single-pass membrane protein</topology>
    </subcellularLocation>
</comment>
<dbReference type="GeneID" id="22647461"/>
<sequence>MNEALRVAARLVEGMSPLDVAACLVHLRGELPARRFPALDQDSGDAFLDFEFADGDLASAYLRLRSRELCAAERKAHMAAIARCIAEADLALEERRPHGRVRAAVRLCRNREKVLRLGRLIRESEARGVDLAFIRDAVL</sequence>
<reference evidence="5 6" key="1">
    <citation type="submission" date="2014-09" db="EMBL/GenBank/DDBJ databases">
        <title>Parapoxvirus (PPV) of red deer reveals sub-clinical infection and confirms a unique species.</title>
        <authorList>
            <person name="Friederichs S."/>
            <person name="Stefan K."/>
            <person name="Helmut B."/>
            <person name="Heike L."/>
            <person name="Mathias B."/>
        </authorList>
    </citation>
    <scope>NUCLEOTIDE SEQUENCE [LARGE SCALE GENOMIC DNA]</scope>
    <source>
        <strain evidence="5">HL953</strain>
    </source>
</reference>
<keyword evidence="4" id="KW-0472">Membrane</keyword>
<dbReference type="InterPro" id="IPR006872">
    <property type="entry name" value="Poxvirus_H7"/>
</dbReference>
<evidence type="ECO:0000313" key="5">
    <source>
        <dbReference type="EMBL" id="AIZ77314.1"/>
    </source>
</evidence>
<keyword evidence="3" id="KW-1133">Transmembrane helix</keyword>
<evidence type="ECO:0000256" key="2">
    <source>
        <dbReference type="ARBA" id="ARBA00022692"/>
    </source>
</evidence>
<dbReference type="OrthoDB" id="18338at10239"/>
<dbReference type="Proteomes" id="UP000107385">
    <property type="component" value="Segment"/>
</dbReference>
<dbReference type="GO" id="GO:0016020">
    <property type="term" value="C:membrane"/>
    <property type="evidence" value="ECO:0007669"/>
    <property type="project" value="UniProtKB-SubCell"/>
</dbReference>
<keyword evidence="6" id="KW-1185">Reference proteome</keyword>
<dbReference type="KEGG" id="vg:22647461"/>
<dbReference type="EMBL" id="KM502564">
    <property type="protein sequence ID" value="AIZ77314.1"/>
    <property type="molecule type" value="Genomic_DNA"/>
</dbReference>
<accession>A0A0A7M9Z1</accession>
<organism evidence="5 6">
    <name type="scientific">Parapoxvirus red deer/HL953</name>
    <dbReference type="NCBI Taxonomy" id="1579460"/>
    <lineage>
        <taxon>Viruses</taxon>
        <taxon>Varidnaviria</taxon>
        <taxon>Bamfordvirae</taxon>
        <taxon>Nucleocytoviricota</taxon>
        <taxon>Pokkesviricetes</taxon>
        <taxon>Chitovirales</taxon>
        <taxon>Poxviridae</taxon>
        <taxon>Chordopoxvirinae</taxon>
        <taxon>Parapoxvirus</taxon>
        <taxon>Parapoxvirus reddeerpox</taxon>
        <taxon>Red deerpox virus</taxon>
    </lineage>
</organism>